<accession>A0A6I2GGK7</accession>
<dbReference type="Proteomes" id="UP000430975">
    <property type="component" value="Unassembled WGS sequence"/>
</dbReference>
<name>A0A6I2GGK7_9LACT</name>
<dbReference type="AlphaFoldDB" id="A0A6I2GGK7"/>
<dbReference type="RefSeq" id="WP_153863958.1">
    <property type="nucleotide sequence ID" value="NZ_WJQS01000010.1"/>
</dbReference>
<dbReference type="EMBL" id="WJQS01000010">
    <property type="protein sequence ID" value="MRI86266.1"/>
    <property type="molecule type" value="Genomic_DNA"/>
</dbReference>
<keyword evidence="2" id="KW-1185">Reference proteome</keyword>
<evidence type="ECO:0000313" key="1">
    <source>
        <dbReference type="EMBL" id="MRI86266.1"/>
    </source>
</evidence>
<protein>
    <submittedName>
        <fullName evidence="1">Uncharacterized protein</fullName>
    </submittedName>
</protein>
<evidence type="ECO:0000313" key="2">
    <source>
        <dbReference type="Proteomes" id="UP000430975"/>
    </source>
</evidence>
<reference evidence="1 2" key="1">
    <citation type="submission" date="2019-11" db="EMBL/GenBank/DDBJ databases">
        <title>Characterisation of Fundicoccus ignavus gen. nov. sp. nov., a novel genus of the family Aerococcaceae isolated from bulk tank milk.</title>
        <authorList>
            <person name="Siebert A."/>
            <person name="Huptas C."/>
            <person name="Wenning M."/>
            <person name="Scherer S."/>
            <person name="Doll E.V."/>
        </authorList>
    </citation>
    <scope>NUCLEOTIDE SEQUENCE [LARGE SCALE GENOMIC DNA]</scope>
    <source>
        <strain evidence="1 2">WS4759</strain>
    </source>
</reference>
<organism evidence="1 2">
    <name type="scientific">Fundicoccus ignavus</name>
    <dbReference type="NCBI Taxonomy" id="2664442"/>
    <lineage>
        <taxon>Bacteria</taxon>
        <taxon>Bacillati</taxon>
        <taxon>Bacillota</taxon>
        <taxon>Bacilli</taxon>
        <taxon>Lactobacillales</taxon>
        <taxon>Aerococcaceae</taxon>
        <taxon>Fundicoccus</taxon>
    </lineage>
</organism>
<gene>
    <name evidence="1" type="ORF">GIY09_10455</name>
</gene>
<comment type="caution">
    <text evidence="1">The sequence shown here is derived from an EMBL/GenBank/DDBJ whole genome shotgun (WGS) entry which is preliminary data.</text>
</comment>
<proteinExistence type="predicted"/>
<sequence>MEKIEALLACRLTDANTAFGLSLALKFLHDDPSQSAPLSV</sequence>